<organism evidence="1 2">
    <name type="scientific">Vagococcus bubulae</name>
    <dbReference type="NCBI Taxonomy" id="1977868"/>
    <lineage>
        <taxon>Bacteria</taxon>
        <taxon>Bacillati</taxon>
        <taxon>Bacillota</taxon>
        <taxon>Bacilli</taxon>
        <taxon>Lactobacillales</taxon>
        <taxon>Enterococcaceae</taxon>
        <taxon>Vagococcus</taxon>
    </lineage>
</organism>
<reference evidence="1 2" key="1">
    <citation type="submission" date="2017-05" db="EMBL/GenBank/DDBJ databases">
        <title>Vagococcus spp. assemblies.</title>
        <authorList>
            <person name="Gulvik C.A."/>
        </authorList>
    </citation>
    <scope>NUCLEOTIDE SEQUENCE [LARGE SCALE GENOMIC DNA]</scope>
    <source>
        <strain evidence="1 2">SS1994</strain>
    </source>
</reference>
<proteinExistence type="predicted"/>
<dbReference type="RefSeq" id="WP_125958194.1">
    <property type="nucleotide sequence ID" value="NZ_NGJT01000019.1"/>
</dbReference>
<sequence length="94" mass="10842">MEKKHLTIKGNKITWESLFKEADEIIGVRDLVNSNRDLISMINNLFASSDDFNFKYFIQSGGLERLDLSLEYIAKRLEAISNNICPDEQLESDE</sequence>
<gene>
    <name evidence="1" type="ORF">CBF36_09350</name>
</gene>
<evidence type="ECO:0000313" key="1">
    <source>
        <dbReference type="EMBL" id="RST91920.1"/>
    </source>
</evidence>
<dbReference type="Proteomes" id="UP000288490">
    <property type="component" value="Unassembled WGS sequence"/>
</dbReference>
<comment type="caution">
    <text evidence="1">The sequence shown here is derived from an EMBL/GenBank/DDBJ whole genome shotgun (WGS) entry which is preliminary data.</text>
</comment>
<accession>A0A429ZE00</accession>
<dbReference type="OrthoDB" id="2185806at2"/>
<evidence type="ECO:0000313" key="2">
    <source>
        <dbReference type="Proteomes" id="UP000288490"/>
    </source>
</evidence>
<name>A0A429ZE00_9ENTE</name>
<dbReference type="AlphaFoldDB" id="A0A429ZE00"/>
<keyword evidence="2" id="KW-1185">Reference proteome</keyword>
<dbReference type="EMBL" id="NGJT01000019">
    <property type="protein sequence ID" value="RST91920.1"/>
    <property type="molecule type" value="Genomic_DNA"/>
</dbReference>
<protein>
    <submittedName>
        <fullName evidence="1">Uncharacterized protein</fullName>
    </submittedName>
</protein>